<dbReference type="PANTHER" id="PTHR30482:SF20">
    <property type="entry name" value="HIGH-AFFINITY BRANCHED-CHAIN AMINO ACID TRANSPORT SYSTEM PERMEASE PROTEIN LIVM"/>
    <property type="match status" value="1"/>
</dbReference>
<dbReference type="Pfam" id="PF02653">
    <property type="entry name" value="BPD_transp_2"/>
    <property type="match status" value="1"/>
</dbReference>
<dbReference type="InterPro" id="IPR001851">
    <property type="entry name" value="ABC_transp_permease"/>
</dbReference>
<keyword evidence="3 6" id="KW-0812">Transmembrane</keyword>
<evidence type="ECO:0000256" key="6">
    <source>
        <dbReference type="SAM" id="Phobius"/>
    </source>
</evidence>
<comment type="subcellular location">
    <subcellularLocation>
        <location evidence="1">Cell membrane</location>
        <topology evidence="1">Multi-pass membrane protein</topology>
    </subcellularLocation>
</comment>
<feature type="transmembrane region" description="Helical" evidence="6">
    <location>
        <begin position="49"/>
        <end position="69"/>
    </location>
</feature>
<feature type="transmembrane region" description="Helical" evidence="6">
    <location>
        <begin position="21"/>
        <end position="43"/>
    </location>
</feature>
<dbReference type="PANTHER" id="PTHR30482">
    <property type="entry name" value="HIGH-AFFINITY BRANCHED-CHAIN AMINO ACID TRANSPORT SYSTEM PERMEASE"/>
    <property type="match status" value="1"/>
</dbReference>
<dbReference type="AlphaFoldDB" id="A0A926NW18"/>
<feature type="transmembrane region" description="Helical" evidence="6">
    <location>
        <begin position="81"/>
        <end position="98"/>
    </location>
</feature>
<evidence type="ECO:0000256" key="5">
    <source>
        <dbReference type="ARBA" id="ARBA00023136"/>
    </source>
</evidence>
<keyword evidence="5 6" id="KW-0472">Membrane</keyword>
<name>A0A926NW18_9HYPH</name>
<feature type="transmembrane region" description="Helical" evidence="6">
    <location>
        <begin position="104"/>
        <end position="122"/>
    </location>
</feature>
<evidence type="ECO:0000256" key="4">
    <source>
        <dbReference type="ARBA" id="ARBA00022989"/>
    </source>
</evidence>
<dbReference type="Proteomes" id="UP000598467">
    <property type="component" value="Unassembled WGS sequence"/>
</dbReference>
<organism evidence="7 8">
    <name type="scientific">Roseibium aggregatum</name>
    <dbReference type="NCBI Taxonomy" id="187304"/>
    <lineage>
        <taxon>Bacteria</taxon>
        <taxon>Pseudomonadati</taxon>
        <taxon>Pseudomonadota</taxon>
        <taxon>Alphaproteobacteria</taxon>
        <taxon>Hyphomicrobiales</taxon>
        <taxon>Stappiaceae</taxon>
        <taxon>Roseibium</taxon>
    </lineage>
</organism>
<keyword evidence="4 6" id="KW-1133">Transmembrane helix</keyword>
<feature type="transmembrane region" description="Helical" evidence="6">
    <location>
        <begin position="231"/>
        <end position="255"/>
    </location>
</feature>
<reference evidence="7" key="1">
    <citation type="submission" date="2020-05" db="EMBL/GenBank/DDBJ databases">
        <title>Identification of trans-AT polyketide cluster in two marine bacteria, producers of a novel glutaramide-containing polyketide sesbanimide D and analogs.</title>
        <authorList>
            <person name="Kacar D."/>
            <person name="Rodriguez P."/>
            <person name="Canedo L."/>
            <person name="Gonzalez E."/>
            <person name="Galan B."/>
            <person name="De La Calle F."/>
            <person name="Garcia J.L."/>
        </authorList>
    </citation>
    <scope>NUCLEOTIDE SEQUENCE</scope>
    <source>
        <strain evidence="7">PHM038</strain>
    </source>
</reference>
<dbReference type="GO" id="GO:0005886">
    <property type="term" value="C:plasma membrane"/>
    <property type="evidence" value="ECO:0007669"/>
    <property type="project" value="UniProtKB-SubCell"/>
</dbReference>
<feature type="transmembrane region" description="Helical" evidence="6">
    <location>
        <begin position="303"/>
        <end position="320"/>
    </location>
</feature>
<gene>
    <name evidence="7" type="ORF">HK439_08650</name>
</gene>
<evidence type="ECO:0000313" key="8">
    <source>
        <dbReference type="Proteomes" id="UP000598467"/>
    </source>
</evidence>
<accession>A0A926NW18</accession>
<dbReference type="InterPro" id="IPR043428">
    <property type="entry name" value="LivM-like"/>
</dbReference>
<evidence type="ECO:0000256" key="1">
    <source>
        <dbReference type="ARBA" id="ARBA00004651"/>
    </source>
</evidence>
<feature type="transmembrane region" description="Helical" evidence="6">
    <location>
        <begin position="261"/>
        <end position="291"/>
    </location>
</feature>
<evidence type="ECO:0000256" key="2">
    <source>
        <dbReference type="ARBA" id="ARBA00022475"/>
    </source>
</evidence>
<comment type="caution">
    <text evidence="7">The sequence shown here is derived from an EMBL/GenBank/DDBJ whole genome shotgun (WGS) entry which is preliminary data.</text>
</comment>
<sequence length="339" mass="35764">MPSTLAARFKSLRQIPAKPREVPLSWSRIALIAGLVLAVTLPFVVKNFVIFQLTMVLIYAIAILGLNMLTGFNGQFSLGHSAFYAIGAYTTAILMEIYGFDFYLTIPVAALICFAFGFLFGLPALRLEAIYLALATFALAAATPQILKSTPLSPWTGGVQGIYVLKPDPPFGLPVNSDQWLYFLTLGIGLVLAVIARNLIDSRSGRAIIAIRDNPIAARAMGVDIALYKTLVFGVSALYAGIAGSLSAVVVQFVAPDSFTFVLAIALFVGLVIGGVGSIPGAVIGGLFLVFVPNFAEEISKGLAGAVYGAILILVIYAMPSGAAGLVRMLVAKLAGRSR</sequence>
<protein>
    <submittedName>
        <fullName evidence="7">Branched-chain amino acid ABC transporter permease</fullName>
    </submittedName>
</protein>
<evidence type="ECO:0000256" key="3">
    <source>
        <dbReference type="ARBA" id="ARBA00022692"/>
    </source>
</evidence>
<evidence type="ECO:0000313" key="7">
    <source>
        <dbReference type="EMBL" id="MBD1546329.1"/>
    </source>
</evidence>
<feature type="transmembrane region" description="Helical" evidence="6">
    <location>
        <begin position="129"/>
        <end position="147"/>
    </location>
</feature>
<keyword evidence="2" id="KW-1003">Cell membrane</keyword>
<proteinExistence type="predicted"/>
<feature type="transmembrane region" description="Helical" evidence="6">
    <location>
        <begin position="180"/>
        <end position="200"/>
    </location>
</feature>
<dbReference type="GO" id="GO:0015658">
    <property type="term" value="F:branched-chain amino acid transmembrane transporter activity"/>
    <property type="evidence" value="ECO:0007669"/>
    <property type="project" value="InterPro"/>
</dbReference>
<dbReference type="EMBL" id="JABFCZ010000008">
    <property type="protein sequence ID" value="MBD1546329.1"/>
    <property type="molecule type" value="Genomic_DNA"/>
</dbReference>
<dbReference type="CDD" id="cd06581">
    <property type="entry name" value="TM_PBP1_LivM_like"/>
    <property type="match status" value="1"/>
</dbReference>